<feature type="compositionally biased region" description="Basic residues" evidence="1">
    <location>
        <begin position="566"/>
        <end position="584"/>
    </location>
</feature>
<feature type="compositionally biased region" description="Basic and acidic residues" evidence="1">
    <location>
        <begin position="418"/>
        <end position="427"/>
    </location>
</feature>
<evidence type="ECO:0000313" key="3">
    <source>
        <dbReference type="EMBL" id="CAL1137442.1"/>
    </source>
</evidence>
<feature type="region of interest" description="Disordered" evidence="1">
    <location>
        <begin position="179"/>
        <end position="368"/>
    </location>
</feature>
<feature type="compositionally biased region" description="Basic and acidic residues" evidence="1">
    <location>
        <begin position="1012"/>
        <end position="1030"/>
    </location>
</feature>
<feature type="compositionally biased region" description="Basic and acidic residues" evidence="1">
    <location>
        <begin position="1429"/>
        <end position="1442"/>
    </location>
</feature>
<feature type="compositionally biased region" description="Basic and acidic residues" evidence="1">
    <location>
        <begin position="546"/>
        <end position="565"/>
    </location>
</feature>
<dbReference type="EMBL" id="CAMXCT030000857">
    <property type="protein sequence ID" value="CAL4771379.1"/>
    <property type="molecule type" value="Genomic_DNA"/>
</dbReference>
<feature type="region of interest" description="Disordered" evidence="1">
    <location>
        <begin position="970"/>
        <end position="1038"/>
    </location>
</feature>
<feature type="compositionally biased region" description="Acidic residues" evidence="1">
    <location>
        <begin position="528"/>
        <end position="541"/>
    </location>
</feature>
<sequence>MPTVKPSERRMALLEDFYKSYLTEGGYREKRFVQLGAKEGISEQRALRSLNDGKVPLDFSFIDLHPKKGLSEEMVQCDNNTKFLLAWLPVFAVDPPTEKECKEVLAKVAQDQRMTLSKDKEDIGDWCRTEGNLHRALASKVLSAYSRTEKTRSQGSNMHKLKKLVSLIFKDAGVVKRTKSIRRPLEAPDKKPQGTEQKDPEGTLKKDLEKVEKDNKAEPSQLDDNVEEVELLIEEGEEEENMTDDEETEPTPAPVARELFPQGPVKVGEDTAKVEAPKEVEPRKVEKKVEEKVPKEPRQAEATGKPLENSNPKDPELTKGGKVEAEKEDVQKKHGNKNGRDTHSKGDTLSKEATDAKQVSATDEKKNTEALETAQALALGLQEILADCTRENKPKILKMINGILGSEPTSVDSLPGKRKNEFAEPKAQKNLKAAKCPEELENENTGEAPEPDAAAAAYADTKPLVPEVPDLAQSDNIKPPDADDVDTIRKQLEEQRLLRAMNKEKSAQKPGPKKASKKSKAAKKDREVDDENNGDEAEDEMQTALDKQDKVMKTERETEDNEKQPRRGRGRGKGRGRGRGKNTQKRKEPEHEQDNGNDAENQPEEKEQKADQGEATEDQGSNTPDEEDMPKPATAKSTYQKRMEACREKNLAEMVALSKIPGINYTLPPEDVYEKAGSWTTAVEEGFVEPGLVLDDCSPISTVLAGSFYIPHVDPLVVKLINTAQKKSFKVGAKNGVTVGWSTNGGPEAALGAQILLPVVKPACLLAKVGLGPANCRLDMADFVAMSSYKTHTRAKAPKIDLVNFDVFSGEQAISNAFRRVLGKVTRKLVQTFDITARALHNDISKTTGFAHAVLGVLRVVPDGICSRALMLVVLATARGVYTCLEQPCSSTMKWFPDLVATGKLINKYLSNLWLWLPKLFAKLTKLHRLKLRENAKKLKVTIRKKKADGGESHKEGPKKKKIVVIKKIKAKKGKDQVPKAARPTTEGSQKEKDQDMQPTEQDMQPKTPGGDQDKNDHDLLSKGTERSMDTQDTMPYEPYEGAYSQWREEDETNWDKYQWPPVGWRPSKWNQCYWDNTSKWHVYHSYDWDAYNAQRTPWEDGPNSPDVSTPAKTSVESDTTSPPATVSSSGGSLSRSDSVEALANQLGRAWTGDLVDPLSQDPAVAGDKSTGPNLGVNNGQESEVQKHPGQGENEGKKDEGKEEKAEKARAGEHEDKQSEEKPKEVDNKENAKEGEKEGDNGEKAKEGENGDGEKRKEGDKEEAMKVESNQEQPGDSGGAPAQEAEDEAERARLEEIEERRKAAHARYMRYFRNVRNPSTPPELRKMAQAAHGSKSMNSILYDAWASCSEGQWEKSKFLVSIRERHSTTRRGVRKWLTAPEMDTRFGAENGNLIRNRKLLDPELKERETREHPELPGNQEMMQFLTLVDDAHEESHEEELDKLYQSLDESDSSSSSSSSSDKKKKKKKKSKKDKKEDKAEKEPEKKPKKKSKKAKKSKKVKQESKEPTAEEEQKKHDAEIKKKLLKTAKKALSDASSKIKWALDLKPNLSSLSDRYASSVKDDVEEKMSKLEDCRTTLQKAVESSEVTEAMVDDCGNARKDLEMACEPLKMKKPKKASK</sequence>
<feature type="compositionally biased region" description="Basic and acidic residues" evidence="1">
    <location>
        <begin position="585"/>
        <end position="594"/>
    </location>
</feature>
<keyword evidence="4" id="KW-1185">Reference proteome</keyword>
<feature type="region of interest" description="Disordered" evidence="1">
    <location>
        <begin position="1154"/>
        <end position="1296"/>
    </location>
</feature>
<feature type="compositionally biased region" description="Basic residues" evidence="1">
    <location>
        <begin position="1462"/>
        <end position="1472"/>
    </location>
</feature>
<feature type="compositionally biased region" description="Polar residues" evidence="1">
    <location>
        <begin position="1106"/>
        <end position="1127"/>
    </location>
</feature>
<accession>A0A9P1FRR0</accession>
<feature type="compositionally biased region" description="Basic and acidic residues" evidence="1">
    <location>
        <begin position="1473"/>
        <end position="1485"/>
    </location>
</feature>
<protein>
    <submittedName>
        <fullName evidence="2">Uncharacterized protein</fullName>
    </submittedName>
</protein>
<feature type="compositionally biased region" description="Polar residues" evidence="1">
    <location>
        <begin position="1171"/>
        <end position="1183"/>
    </location>
</feature>
<reference evidence="3" key="2">
    <citation type="submission" date="2024-04" db="EMBL/GenBank/DDBJ databases">
        <authorList>
            <person name="Chen Y."/>
            <person name="Shah S."/>
            <person name="Dougan E. K."/>
            <person name="Thang M."/>
            <person name="Chan C."/>
        </authorList>
    </citation>
    <scope>NUCLEOTIDE SEQUENCE [LARGE SCALE GENOMIC DNA]</scope>
</reference>
<feature type="compositionally biased region" description="Basic and acidic residues" evidence="1">
    <location>
        <begin position="478"/>
        <end position="507"/>
    </location>
</feature>
<reference evidence="2" key="1">
    <citation type="submission" date="2022-10" db="EMBL/GenBank/DDBJ databases">
        <authorList>
            <person name="Chen Y."/>
            <person name="Dougan E. K."/>
            <person name="Chan C."/>
            <person name="Rhodes N."/>
            <person name="Thang M."/>
        </authorList>
    </citation>
    <scope>NUCLEOTIDE SEQUENCE</scope>
</reference>
<comment type="caution">
    <text evidence="2">The sequence shown here is derived from an EMBL/GenBank/DDBJ whole genome shotgun (WGS) entry which is preliminary data.</text>
</comment>
<evidence type="ECO:0000256" key="1">
    <source>
        <dbReference type="SAM" id="MobiDB-lite"/>
    </source>
</evidence>
<feature type="compositionally biased region" description="Basic and acidic residues" evidence="1">
    <location>
        <begin position="1500"/>
        <end position="1519"/>
    </location>
</feature>
<dbReference type="PANTHER" id="PTHR36812:SF9">
    <property type="entry name" value="MYB-LIKE PROTEIN X ISOFORM X1"/>
    <property type="match status" value="1"/>
</dbReference>
<feature type="region of interest" description="Disordered" evidence="1">
    <location>
        <begin position="1094"/>
        <end position="1141"/>
    </location>
</feature>
<feature type="compositionally biased region" description="Basic and acidic residues" evidence="1">
    <location>
        <begin position="311"/>
        <end position="355"/>
    </location>
</feature>
<feature type="region of interest" description="Disordered" evidence="1">
    <location>
        <begin position="404"/>
        <end position="642"/>
    </location>
</feature>
<organism evidence="2">
    <name type="scientific">Cladocopium goreaui</name>
    <dbReference type="NCBI Taxonomy" id="2562237"/>
    <lineage>
        <taxon>Eukaryota</taxon>
        <taxon>Sar</taxon>
        <taxon>Alveolata</taxon>
        <taxon>Dinophyceae</taxon>
        <taxon>Suessiales</taxon>
        <taxon>Symbiodiniaceae</taxon>
        <taxon>Cladocopium</taxon>
    </lineage>
</organism>
<feature type="compositionally biased region" description="Basic and acidic residues" evidence="1">
    <location>
        <begin position="1398"/>
        <end position="1414"/>
    </location>
</feature>
<feature type="compositionally biased region" description="Basic and acidic residues" evidence="1">
    <location>
        <begin position="1194"/>
        <end position="1266"/>
    </location>
</feature>
<feature type="compositionally biased region" description="Basic residues" evidence="1">
    <location>
        <begin position="511"/>
        <end position="521"/>
    </location>
</feature>
<feature type="compositionally biased region" description="Basic and acidic residues" evidence="1">
    <location>
        <begin position="603"/>
        <end position="612"/>
    </location>
</feature>
<feature type="compositionally biased region" description="Basic and acidic residues" evidence="1">
    <location>
        <begin position="183"/>
        <end position="217"/>
    </location>
</feature>
<evidence type="ECO:0000313" key="2">
    <source>
        <dbReference type="EMBL" id="CAI3984067.1"/>
    </source>
</evidence>
<gene>
    <name evidence="2" type="ORF">C1SCF055_LOCUS11623</name>
</gene>
<feature type="compositionally biased region" description="Acidic residues" evidence="1">
    <location>
        <begin position="224"/>
        <end position="249"/>
    </location>
</feature>
<feature type="region of interest" description="Disordered" evidence="1">
    <location>
        <begin position="945"/>
        <end position="964"/>
    </location>
</feature>
<feature type="compositionally biased region" description="Basic and acidic residues" evidence="1">
    <location>
        <begin position="267"/>
        <end position="299"/>
    </location>
</feature>
<feature type="compositionally biased region" description="Low complexity" evidence="1">
    <location>
        <begin position="447"/>
        <end position="460"/>
    </location>
</feature>
<evidence type="ECO:0000313" key="4">
    <source>
        <dbReference type="Proteomes" id="UP001152797"/>
    </source>
</evidence>
<proteinExistence type="predicted"/>
<dbReference type="PANTHER" id="PTHR36812">
    <property type="entry name" value="NEUROFILAMENT TRIPLET M PROTEIN-LIKE PROTEIN"/>
    <property type="match status" value="1"/>
</dbReference>
<dbReference type="EMBL" id="CAMXCT010000857">
    <property type="protein sequence ID" value="CAI3984067.1"/>
    <property type="molecule type" value="Genomic_DNA"/>
</dbReference>
<name>A0A9P1FRR0_9DINO</name>
<dbReference type="EMBL" id="CAMXCT020000857">
    <property type="protein sequence ID" value="CAL1137442.1"/>
    <property type="molecule type" value="Genomic_DNA"/>
</dbReference>
<dbReference type="Proteomes" id="UP001152797">
    <property type="component" value="Unassembled WGS sequence"/>
</dbReference>
<feature type="compositionally biased region" description="Low complexity" evidence="1">
    <location>
        <begin position="1128"/>
        <end position="1137"/>
    </location>
</feature>
<feature type="region of interest" description="Disordered" evidence="1">
    <location>
        <begin position="1397"/>
        <end position="1519"/>
    </location>
</feature>
<feature type="compositionally biased region" description="Basic residues" evidence="1">
    <location>
        <begin position="1486"/>
        <end position="1499"/>
    </location>
</feature>